<keyword evidence="6" id="KW-1185">Reference proteome</keyword>
<dbReference type="PANTHER" id="PTHR30041">
    <property type="entry name" value="ARSENATE REDUCTASE"/>
    <property type="match status" value="1"/>
</dbReference>
<sequence>MTTVSIYHNPHCSKSRETLEILQNKGINLNVILYLDTPPSVQMLKELIMQLGFTSVRELIRTTELSYKQLNLDDKNLTEDQLLTALHQHPALIERPIVVVDQHAKIGRPPIQVMSLFKD</sequence>
<evidence type="ECO:0000313" key="5">
    <source>
        <dbReference type="EMBL" id="RKS87207.1"/>
    </source>
</evidence>
<dbReference type="Pfam" id="PF03960">
    <property type="entry name" value="ArsC"/>
    <property type="match status" value="1"/>
</dbReference>
<protein>
    <recommendedName>
        <fullName evidence="4">Arsenate reductase</fullName>
        <ecNumber evidence="4">1.20.4.1</ecNumber>
    </recommendedName>
</protein>
<comment type="catalytic activity">
    <reaction evidence="4">
        <text>[glutaredoxin]-dithiol + arsenate + glutathione + H(+) = glutathionyl-S-S-[glutaredoxin] + arsenite + H2O</text>
        <dbReference type="Rhea" id="RHEA:22016"/>
        <dbReference type="Rhea" id="RHEA-COMP:10729"/>
        <dbReference type="Rhea" id="RHEA-COMP:17668"/>
        <dbReference type="ChEBI" id="CHEBI:15377"/>
        <dbReference type="ChEBI" id="CHEBI:15378"/>
        <dbReference type="ChEBI" id="CHEBI:29242"/>
        <dbReference type="ChEBI" id="CHEBI:29950"/>
        <dbReference type="ChEBI" id="CHEBI:48597"/>
        <dbReference type="ChEBI" id="CHEBI:57925"/>
        <dbReference type="ChEBI" id="CHEBI:146199"/>
        <dbReference type="EC" id="1.20.4.1"/>
    </reaction>
</comment>
<keyword evidence="2 4" id="KW-0560">Oxidoreductase</keyword>
<dbReference type="EMBL" id="RBWY01000001">
    <property type="protein sequence ID" value="RKS87207.1"/>
    <property type="molecule type" value="Genomic_DNA"/>
</dbReference>
<dbReference type="InterPro" id="IPR036249">
    <property type="entry name" value="Thioredoxin-like_sf"/>
</dbReference>
<name>A0A495RI67_9GAMM</name>
<dbReference type="PANTHER" id="PTHR30041:SF4">
    <property type="entry name" value="ARSENATE REDUCTASE"/>
    <property type="match status" value="1"/>
</dbReference>
<dbReference type="AlphaFoldDB" id="A0A495RI67"/>
<reference evidence="5 6" key="1">
    <citation type="submission" date="2018-10" db="EMBL/GenBank/DDBJ databases">
        <title>Genomic Encyclopedia of Type Strains, Phase IV (KMG-IV): sequencing the most valuable type-strain genomes for metagenomic binning, comparative biology and taxonomic classification.</title>
        <authorList>
            <person name="Goeker M."/>
        </authorList>
    </citation>
    <scope>NUCLEOTIDE SEQUENCE [LARGE SCALE GENOMIC DNA]</scope>
    <source>
        <strain evidence="5 6">DSM 22228</strain>
    </source>
</reference>
<dbReference type="Gene3D" id="3.40.30.10">
    <property type="entry name" value="Glutaredoxin"/>
    <property type="match status" value="1"/>
</dbReference>
<evidence type="ECO:0000256" key="1">
    <source>
        <dbReference type="ARBA" id="ARBA00007198"/>
    </source>
</evidence>
<dbReference type="EC" id="1.20.4.1" evidence="4"/>
<dbReference type="NCBIfam" id="TIGR00014">
    <property type="entry name" value="arsC"/>
    <property type="match status" value="1"/>
</dbReference>
<comment type="caution">
    <text evidence="5">The sequence shown here is derived from an EMBL/GenBank/DDBJ whole genome shotgun (WGS) entry which is preliminary data.</text>
</comment>
<evidence type="ECO:0000313" key="6">
    <source>
        <dbReference type="Proteomes" id="UP000278542"/>
    </source>
</evidence>
<organism evidence="5 6">
    <name type="scientific">Orbus hercynius</name>
    <dbReference type="NCBI Taxonomy" id="593135"/>
    <lineage>
        <taxon>Bacteria</taxon>
        <taxon>Pseudomonadati</taxon>
        <taxon>Pseudomonadota</taxon>
        <taxon>Gammaproteobacteria</taxon>
        <taxon>Orbales</taxon>
        <taxon>Orbaceae</taxon>
        <taxon>Orbus</taxon>
    </lineage>
</organism>
<comment type="similarity">
    <text evidence="1 3 4">Belongs to the ArsC family.</text>
</comment>
<dbReference type="InterPro" id="IPR006659">
    <property type="entry name" value="Arsenate_reductase"/>
</dbReference>
<dbReference type="Proteomes" id="UP000278542">
    <property type="component" value="Unassembled WGS sequence"/>
</dbReference>
<dbReference type="SUPFAM" id="SSF52833">
    <property type="entry name" value="Thioredoxin-like"/>
    <property type="match status" value="1"/>
</dbReference>
<proteinExistence type="inferred from homology"/>
<accession>A0A495RI67</accession>
<dbReference type="InterPro" id="IPR006660">
    <property type="entry name" value="Arsenate_reductase-like"/>
</dbReference>
<dbReference type="OrthoDB" id="9790554at2"/>
<evidence type="ECO:0000256" key="3">
    <source>
        <dbReference type="PROSITE-ProRule" id="PRU01282"/>
    </source>
</evidence>
<gene>
    <name evidence="5" type="ORF">DES39_0426</name>
</gene>
<evidence type="ECO:0000256" key="4">
    <source>
        <dbReference type="RuleBase" id="RU362029"/>
    </source>
</evidence>
<dbReference type="RefSeq" id="WP_121144116.1">
    <property type="nucleotide sequence ID" value="NZ_RBWY01000001.1"/>
</dbReference>
<evidence type="ECO:0000256" key="2">
    <source>
        <dbReference type="ARBA" id="ARBA00023002"/>
    </source>
</evidence>
<dbReference type="PROSITE" id="PS51353">
    <property type="entry name" value="ARSC"/>
    <property type="match status" value="1"/>
</dbReference>
<dbReference type="CDD" id="cd03034">
    <property type="entry name" value="ArsC_ArsC"/>
    <property type="match status" value="1"/>
</dbReference>
<dbReference type="GO" id="GO:0008794">
    <property type="term" value="F:arsenate reductase (glutaredoxin) activity"/>
    <property type="evidence" value="ECO:0007669"/>
    <property type="project" value="UniProtKB-UniRule"/>
</dbReference>